<evidence type="ECO:0000259" key="1">
    <source>
        <dbReference type="Pfam" id="PF00082"/>
    </source>
</evidence>
<evidence type="ECO:0000313" key="3">
    <source>
        <dbReference type="Proteomes" id="UP000012179"/>
    </source>
</evidence>
<evidence type="ECO:0000313" key="2">
    <source>
        <dbReference type="EMBL" id="ARO88915.1"/>
    </source>
</evidence>
<proteinExistence type="predicted"/>
<dbReference type="GO" id="GO:0006508">
    <property type="term" value="P:proteolysis"/>
    <property type="evidence" value="ECO:0007669"/>
    <property type="project" value="InterPro"/>
</dbReference>
<dbReference type="eggNOG" id="COG1404">
    <property type="taxonomic scope" value="Bacteria"/>
</dbReference>
<keyword evidence="3" id="KW-1185">Reference proteome</keyword>
<sequence>MSAFGPKFDRLASILERDQSGIELRSDPTALAPERMLVFEVRGSVQSFINSIRRVPGLELIDEEELDGDAQDREPTVYLLVPDAQALSNIASLWFRWTQGEDLGIGFAPWRDVFATLRNIRPWGPQDRVQAEERDIIAEEIAFRADAERIRLEIELVYRASEARADESETDLRNVIIAAGGHVISRCRIADIGYHAILAELTVVMVRSIINMSPESIVGLDPVMYIRPQSIATTIEVGEAEDTAPEEPLVVDRSPILALLDGVPVAQHPLLAGALVVDDQFGLEPFAQVTDRHHGTAMASLIMCGDRNKAEQRLGRRLHLVPILGANDRFPDDRLIIDMVYQAISAMREGDEPSAPDILIVNISLGNSRKPFQGRMSAWARLIDRLSYRFGILFVISAGNHTAPFAIPGFANFGQFERSEDAQRAREAMFAVGRLVAERRLLSPSESVNSVTVGAVNVDAVSPADRRLARVNVDPFPNLTTPNPSSALGPGFANSVKPDILMPGAKEYVSFVASGATLSVRPSGPARAHGLKVAAPPRNGVESVEHFTNGTSAAAALASRACHQIHDALETAYGDAFRSLNHALRATLLKALLVHTASWPPAASQLIKQVLGPSDNRQHVRQKDNIRRFLGFGLADPDAAVACTEDRATFWATGTLPREQAVTVQVPIPICINGQAKLHALHATLAWFTPVLPGRQSYRAVRLTLTESDELFSLRVDAAKAQPDQNQGRRGTVYSRRWEGAQAPVIGTNQVVTLTVRREPDQGPVIDEPIPFALAVTFAMPGVTQIYEEVRARLSIAPRIDVR</sequence>
<protein>
    <recommendedName>
        <fullName evidence="1">Peptidase S8/S53 domain-containing protein</fullName>
    </recommendedName>
</protein>
<dbReference type="EMBL" id="CP021106">
    <property type="protein sequence ID" value="ARO88915.1"/>
    <property type="molecule type" value="Genomic_DNA"/>
</dbReference>
<dbReference type="InterPro" id="IPR034074">
    <property type="entry name" value="Y4bN_pept_dom"/>
</dbReference>
<organism evidence="2 3">
    <name type="scientific">Nitrosospira lacus</name>
    <dbReference type="NCBI Taxonomy" id="1288494"/>
    <lineage>
        <taxon>Bacteria</taxon>
        <taxon>Pseudomonadati</taxon>
        <taxon>Pseudomonadota</taxon>
        <taxon>Betaproteobacteria</taxon>
        <taxon>Nitrosomonadales</taxon>
        <taxon>Nitrosomonadaceae</taxon>
        <taxon>Nitrosospira</taxon>
    </lineage>
</organism>
<reference evidence="2 3" key="1">
    <citation type="journal article" date="2015" name="Int. J. Syst. Evol. Microbiol.">
        <title>Nitrosospira lacus sp. nov., a psychrotolerant, ammonia-oxidizing bacterium from sandy lake sediment.</title>
        <authorList>
            <person name="Urakawa H."/>
            <person name="Garcia J.C."/>
            <person name="Nielsen J.L."/>
            <person name="Le V.Q."/>
            <person name="Kozlowski J.A."/>
            <person name="Stein L.Y."/>
            <person name="Lim C.K."/>
            <person name="Pommerening-Roser A."/>
            <person name="Martens-Habbena W."/>
            <person name="Stahl D.A."/>
            <person name="Klotz M.G."/>
        </authorList>
    </citation>
    <scope>NUCLEOTIDE SEQUENCE [LARGE SCALE GENOMIC DNA]</scope>
    <source>
        <strain evidence="2 3">APG3</strain>
    </source>
</reference>
<dbReference type="GO" id="GO:0004252">
    <property type="term" value="F:serine-type endopeptidase activity"/>
    <property type="evidence" value="ECO:0007669"/>
    <property type="project" value="InterPro"/>
</dbReference>
<dbReference type="Pfam" id="PF00082">
    <property type="entry name" value="Peptidase_S8"/>
    <property type="match status" value="1"/>
</dbReference>
<dbReference type="SUPFAM" id="SSF52743">
    <property type="entry name" value="Subtilisin-like"/>
    <property type="match status" value="1"/>
</dbReference>
<dbReference type="InterPro" id="IPR036852">
    <property type="entry name" value="Peptidase_S8/S53_dom_sf"/>
</dbReference>
<name>A0A1W6ST15_9PROT</name>
<dbReference type="InterPro" id="IPR000209">
    <property type="entry name" value="Peptidase_S8/S53_dom"/>
</dbReference>
<dbReference type="KEGG" id="nlc:EBAPG3_014690"/>
<accession>A0A1W6ST15</accession>
<dbReference type="RefSeq" id="WP_004174297.1">
    <property type="nucleotide sequence ID" value="NZ_CP021106.3"/>
</dbReference>
<dbReference type="CDD" id="cd04847">
    <property type="entry name" value="Peptidases_S8_Subtilisin_like_2"/>
    <property type="match status" value="1"/>
</dbReference>
<dbReference type="AlphaFoldDB" id="A0A1W6ST15"/>
<dbReference type="Proteomes" id="UP000012179">
    <property type="component" value="Chromosome"/>
</dbReference>
<feature type="domain" description="Peptidase S8/S53" evidence="1">
    <location>
        <begin position="256"/>
        <end position="632"/>
    </location>
</feature>
<dbReference type="Gene3D" id="3.40.50.200">
    <property type="entry name" value="Peptidase S8/S53 domain"/>
    <property type="match status" value="1"/>
</dbReference>
<gene>
    <name evidence="2" type="ORF">EBAPG3_014690</name>
</gene>